<protein>
    <submittedName>
        <fullName evidence="2">Uncharacterized protein</fullName>
    </submittedName>
</protein>
<reference evidence="2 3" key="1">
    <citation type="submission" date="2014-04" db="EMBL/GenBank/DDBJ databases">
        <title>Genome assembly of Hyalangium minutum DSM 14724.</title>
        <authorList>
            <person name="Sharma G."/>
            <person name="Subramanian S."/>
        </authorList>
    </citation>
    <scope>NUCLEOTIDE SEQUENCE [LARGE SCALE GENOMIC DNA]</scope>
    <source>
        <strain evidence="2 3">DSM 14724</strain>
    </source>
</reference>
<dbReference type="Proteomes" id="UP000028725">
    <property type="component" value="Unassembled WGS sequence"/>
</dbReference>
<dbReference type="AlphaFoldDB" id="A0A085W2P5"/>
<proteinExistence type="predicted"/>
<organism evidence="2 3">
    <name type="scientific">Hyalangium minutum</name>
    <dbReference type="NCBI Taxonomy" id="394096"/>
    <lineage>
        <taxon>Bacteria</taxon>
        <taxon>Pseudomonadati</taxon>
        <taxon>Myxococcota</taxon>
        <taxon>Myxococcia</taxon>
        <taxon>Myxococcales</taxon>
        <taxon>Cystobacterineae</taxon>
        <taxon>Archangiaceae</taxon>
        <taxon>Hyalangium</taxon>
    </lineage>
</organism>
<keyword evidence="1" id="KW-1133">Transmembrane helix</keyword>
<evidence type="ECO:0000313" key="3">
    <source>
        <dbReference type="Proteomes" id="UP000028725"/>
    </source>
</evidence>
<accession>A0A085W2P5</accession>
<dbReference type="EMBL" id="JMCB01000024">
    <property type="protein sequence ID" value="KFE61958.1"/>
    <property type="molecule type" value="Genomic_DNA"/>
</dbReference>
<keyword evidence="3" id="KW-1185">Reference proteome</keyword>
<evidence type="ECO:0000313" key="2">
    <source>
        <dbReference type="EMBL" id="KFE61958.1"/>
    </source>
</evidence>
<keyword evidence="1" id="KW-0472">Membrane</keyword>
<comment type="caution">
    <text evidence="2">The sequence shown here is derived from an EMBL/GenBank/DDBJ whole genome shotgun (WGS) entry which is preliminary data.</text>
</comment>
<keyword evidence="1" id="KW-0812">Transmembrane</keyword>
<evidence type="ECO:0000256" key="1">
    <source>
        <dbReference type="SAM" id="Phobius"/>
    </source>
</evidence>
<sequence>MHDRSERLAQIPYALALGTVLSLLVVGVSWIRNRRKRRPPKP</sequence>
<gene>
    <name evidence="2" type="ORF">DB31_4401</name>
</gene>
<name>A0A085W2P5_9BACT</name>
<dbReference type="RefSeq" id="WP_276203688.1">
    <property type="nucleotide sequence ID" value="NZ_JMCB01000024.1"/>
</dbReference>
<feature type="transmembrane region" description="Helical" evidence="1">
    <location>
        <begin position="12"/>
        <end position="31"/>
    </location>
</feature>